<dbReference type="PANTHER" id="PTHR37042:SF4">
    <property type="entry name" value="OUTER MEMBRANE PROTEIN RV1973"/>
    <property type="match status" value="1"/>
</dbReference>
<dbReference type="PANTHER" id="PTHR37042">
    <property type="entry name" value="OUTER MEMBRANE PROTEIN RV1973"/>
    <property type="match status" value="1"/>
</dbReference>
<comment type="caution">
    <text evidence="4">The sequence shown here is derived from an EMBL/GenBank/DDBJ whole genome shotgun (WGS) entry which is preliminary data.</text>
</comment>
<keyword evidence="2" id="KW-0472">Membrane</keyword>
<feature type="region of interest" description="Disordered" evidence="3">
    <location>
        <begin position="166"/>
        <end position="209"/>
    </location>
</feature>
<feature type="compositionally biased region" description="Low complexity" evidence="3">
    <location>
        <begin position="183"/>
        <end position="209"/>
    </location>
</feature>
<comment type="subcellular location">
    <subcellularLocation>
        <location evidence="1">Membrane</location>
    </subcellularLocation>
</comment>
<keyword evidence="5" id="KW-1185">Reference proteome</keyword>
<protein>
    <recommendedName>
        <fullName evidence="6">Mce-associated membrane protein</fullName>
    </recommendedName>
</protein>
<gene>
    <name evidence="4" type="ORF">GOHSU_27_00160</name>
</gene>
<evidence type="ECO:0000313" key="5">
    <source>
        <dbReference type="Proteomes" id="UP000053405"/>
    </source>
</evidence>
<dbReference type="Proteomes" id="UP000053405">
    <property type="component" value="Unassembled WGS sequence"/>
</dbReference>
<dbReference type="GO" id="GO:0016020">
    <property type="term" value="C:membrane"/>
    <property type="evidence" value="ECO:0007669"/>
    <property type="project" value="UniProtKB-SubCell"/>
</dbReference>
<proteinExistence type="predicted"/>
<evidence type="ECO:0008006" key="6">
    <source>
        <dbReference type="Google" id="ProtNLM"/>
    </source>
</evidence>
<dbReference type="AlphaFoldDB" id="L7L9R0"/>
<reference evidence="4 5" key="1">
    <citation type="submission" date="2012-12" db="EMBL/GenBank/DDBJ databases">
        <title>Whole genome shotgun sequence of Gordonia hirsuta NBRC 16056.</title>
        <authorList>
            <person name="Isaki-Nakamura S."/>
            <person name="Hosoyama A."/>
            <person name="Tsuchikane K."/>
            <person name="Katsumata H."/>
            <person name="Baba S."/>
            <person name="Yamazaki S."/>
            <person name="Fujita N."/>
        </authorList>
    </citation>
    <scope>NUCLEOTIDE SEQUENCE [LARGE SCALE GENOMIC DNA]</scope>
    <source>
        <strain evidence="4 5">NBRC 16056</strain>
    </source>
</reference>
<organism evidence="4 5">
    <name type="scientific">Gordonia hirsuta DSM 44140 = NBRC 16056</name>
    <dbReference type="NCBI Taxonomy" id="1121927"/>
    <lineage>
        <taxon>Bacteria</taxon>
        <taxon>Bacillati</taxon>
        <taxon>Actinomycetota</taxon>
        <taxon>Actinomycetes</taxon>
        <taxon>Mycobacteriales</taxon>
        <taxon>Gordoniaceae</taxon>
        <taxon>Gordonia</taxon>
    </lineage>
</organism>
<name>L7L9R0_9ACTN</name>
<dbReference type="STRING" id="1121927.GOHSU_27_00160"/>
<evidence type="ECO:0000313" key="4">
    <source>
        <dbReference type="EMBL" id="GAC57880.1"/>
    </source>
</evidence>
<dbReference type="OrthoDB" id="5196392at2"/>
<evidence type="ECO:0000256" key="2">
    <source>
        <dbReference type="ARBA" id="ARBA00023136"/>
    </source>
</evidence>
<dbReference type="RefSeq" id="WP_005940915.1">
    <property type="nucleotide sequence ID" value="NZ_ATVK01000014.1"/>
</dbReference>
<accession>L7L9R0</accession>
<evidence type="ECO:0000256" key="3">
    <source>
        <dbReference type="SAM" id="MobiDB-lite"/>
    </source>
</evidence>
<dbReference type="eggNOG" id="COG3184">
    <property type="taxonomic scope" value="Bacteria"/>
</dbReference>
<sequence>MKARKLIAALFAALVVLVLVATGVLGVLYGQARAQEQARTSALDAARLYAQKMYAWNPETISDNITFMMTHLTGQAKKEYEENVVTHRIAESVKQQQIVATVTDQGSGVIENTRTTARVLLFINQSASRATTEDIQVTPARIVYGMERRGDTWLVNDAQMIDDETLREAVEGPGEGDSGPRQSIPVSPPAGSSGPAAESAPPAEQIPAG</sequence>
<dbReference type="EMBL" id="BANT01000027">
    <property type="protein sequence ID" value="GAC57880.1"/>
    <property type="molecule type" value="Genomic_DNA"/>
</dbReference>
<evidence type="ECO:0000256" key="1">
    <source>
        <dbReference type="ARBA" id="ARBA00004370"/>
    </source>
</evidence>